<evidence type="ECO:0000256" key="14">
    <source>
        <dbReference type="ARBA" id="ARBA00022857"/>
    </source>
</evidence>
<dbReference type="AlphaFoldDB" id="A0A1W6L315"/>
<keyword evidence="13" id="KW-0274">FAD</keyword>
<dbReference type="Gene3D" id="2.40.30.10">
    <property type="entry name" value="Translation factors"/>
    <property type="match status" value="1"/>
</dbReference>
<keyword evidence="10 24" id="KW-0561">Oxygen transport</keyword>
<dbReference type="NCBIfam" id="NF009805">
    <property type="entry name" value="PRK13289.1"/>
    <property type="match status" value="1"/>
</dbReference>
<dbReference type="STRING" id="946333.A4W93_01035"/>
<keyword evidence="8" id="KW-0216">Detoxification</keyword>
<dbReference type="PROSITE" id="PS01033">
    <property type="entry name" value="GLOBIN"/>
    <property type="match status" value="1"/>
</dbReference>
<keyword evidence="16" id="KW-0408">Iron</keyword>
<dbReference type="GO" id="GO:0008941">
    <property type="term" value="F:nitric oxide dioxygenase NAD(P)H activity"/>
    <property type="evidence" value="ECO:0007669"/>
    <property type="project" value="UniProtKB-EC"/>
</dbReference>
<evidence type="ECO:0000256" key="13">
    <source>
        <dbReference type="ARBA" id="ARBA00022827"/>
    </source>
</evidence>
<keyword evidence="9 24" id="KW-0349">Heme</keyword>
<dbReference type="PRINTS" id="PR00409">
    <property type="entry name" value="PHDIOXRDTASE"/>
</dbReference>
<dbReference type="GO" id="GO:0046210">
    <property type="term" value="P:nitric oxide catabolic process"/>
    <property type="evidence" value="ECO:0007669"/>
    <property type="project" value="TreeGrafter"/>
</dbReference>
<dbReference type="GO" id="GO:0019825">
    <property type="term" value="F:oxygen binding"/>
    <property type="evidence" value="ECO:0007669"/>
    <property type="project" value="InterPro"/>
</dbReference>
<dbReference type="OrthoDB" id="9801223at2"/>
<evidence type="ECO:0000256" key="20">
    <source>
        <dbReference type="ARBA" id="ARBA00030929"/>
    </source>
</evidence>
<comment type="catalytic activity">
    <reaction evidence="22">
        <text>2 nitric oxide + NADH + 2 O2 = 2 nitrate + NAD(+) + H(+)</text>
        <dbReference type="Rhea" id="RHEA:19469"/>
        <dbReference type="ChEBI" id="CHEBI:15378"/>
        <dbReference type="ChEBI" id="CHEBI:15379"/>
        <dbReference type="ChEBI" id="CHEBI:16480"/>
        <dbReference type="ChEBI" id="CHEBI:17632"/>
        <dbReference type="ChEBI" id="CHEBI:57540"/>
        <dbReference type="ChEBI" id="CHEBI:57945"/>
        <dbReference type="EC" id="1.14.12.17"/>
    </reaction>
</comment>
<evidence type="ECO:0000256" key="12">
    <source>
        <dbReference type="ARBA" id="ARBA00022723"/>
    </source>
</evidence>
<reference evidence="27 28" key="1">
    <citation type="submission" date="2016-04" db="EMBL/GenBank/DDBJ databases">
        <title>Complete genome sequence of natural rubber-degrading, novel Gram-negative bacterium, Rhizobacter gummiphilus strain NS21.</title>
        <authorList>
            <person name="Tabata M."/>
            <person name="Kasai D."/>
            <person name="Fukuda M."/>
        </authorList>
    </citation>
    <scope>NUCLEOTIDE SEQUENCE [LARGE SCALE GENOMIC DNA]</scope>
    <source>
        <strain evidence="27 28">NS21</strain>
    </source>
</reference>
<dbReference type="GO" id="GO:0009636">
    <property type="term" value="P:response to toxic substance"/>
    <property type="evidence" value="ECO:0007669"/>
    <property type="project" value="UniProtKB-KW"/>
</dbReference>
<evidence type="ECO:0000256" key="6">
    <source>
        <dbReference type="ARBA" id="ARBA00014637"/>
    </source>
</evidence>
<keyword evidence="27" id="KW-0223">Dioxygenase</keyword>
<dbReference type="Pfam" id="PF00970">
    <property type="entry name" value="FAD_binding_6"/>
    <property type="match status" value="1"/>
</dbReference>
<dbReference type="PROSITE" id="PS51384">
    <property type="entry name" value="FAD_FR"/>
    <property type="match status" value="1"/>
</dbReference>
<dbReference type="SUPFAM" id="SSF52343">
    <property type="entry name" value="Ferredoxin reductase-like, C-terminal NADP-linked domain"/>
    <property type="match status" value="1"/>
</dbReference>
<keyword evidence="15" id="KW-0560">Oxidoreductase</keyword>
<comment type="cofactor">
    <cofactor evidence="2">
        <name>FAD</name>
        <dbReference type="ChEBI" id="CHEBI:57692"/>
    </cofactor>
</comment>
<evidence type="ECO:0000256" key="7">
    <source>
        <dbReference type="ARBA" id="ARBA00022448"/>
    </source>
</evidence>
<dbReference type="SUPFAM" id="SSF46458">
    <property type="entry name" value="Globin-like"/>
    <property type="match status" value="1"/>
</dbReference>
<evidence type="ECO:0000256" key="3">
    <source>
        <dbReference type="ARBA" id="ARBA00006401"/>
    </source>
</evidence>
<proteinExistence type="inferred from homology"/>
<dbReference type="InterPro" id="IPR001433">
    <property type="entry name" value="OxRdtase_FAD/NAD-bd"/>
</dbReference>
<evidence type="ECO:0000256" key="1">
    <source>
        <dbReference type="ARBA" id="ARBA00001970"/>
    </source>
</evidence>
<evidence type="ECO:0000256" key="8">
    <source>
        <dbReference type="ARBA" id="ARBA00022575"/>
    </source>
</evidence>
<dbReference type="EC" id="1.14.12.17" evidence="5"/>
<dbReference type="FunFam" id="2.40.30.10:FF:000034">
    <property type="entry name" value="Flavohemoprotein"/>
    <property type="match status" value="1"/>
</dbReference>
<dbReference type="PANTHER" id="PTHR43396:SF3">
    <property type="entry name" value="FLAVOHEMOPROTEIN"/>
    <property type="match status" value="1"/>
</dbReference>
<dbReference type="InterPro" id="IPR039261">
    <property type="entry name" value="FNR_nucleotide-bd"/>
</dbReference>
<dbReference type="InterPro" id="IPR017938">
    <property type="entry name" value="Riboflavin_synthase-like_b-brl"/>
</dbReference>
<dbReference type="GO" id="GO:0071949">
    <property type="term" value="F:FAD binding"/>
    <property type="evidence" value="ECO:0007669"/>
    <property type="project" value="TreeGrafter"/>
</dbReference>
<evidence type="ECO:0000256" key="23">
    <source>
        <dbReference type="ARBA" id="ARBA00049433"/>
    </source>
</evidence>
<protein>
    <recommendedName>
        <fullName evidence="6">Flavohemoprotein</fullName>
        <ecNumber evidence="5">1.14.12.17</ecNumber>
    </recommendedName>
    <alternativeName>
        <fullName evidence="20">Flavohemoglobin</fullName>
    </alternativeName>
    <alternativeName>
        <fullName evidence="19">Hemoglobin-like protein</fullName>
    </alternativeName>
    <alternativeName>
        <fullName evidence="21">Nitric oxide dioxygenase</fullName>
    </alternativeName>
</protein>
<dbReference type="Gene3D" id="3.40.50.80">
    <property type="entry name" value="Nucleotide-binding domain of ferredoxin-NADP reductase (FNR) module"/>
    <property type="match status" value="1"/>
</dbReference>
<dbReference type="RefSeq" id="WP_085748845.1">
    <property type="nucleotide sequence ID" value="NZ_BSPR01000010.1"/>
</dbReference>
<keyword evidence="12" id="KW-0479">Metal-binding</keyword>
<dbReference type="CDD" id="cd06184">
    <property type="entry name" value="flavohem_like_fad_nad_binding"/>
    <property type="match status" value="1"/>
</dbReference>
<evidence type="ECO:0000256" key="11">
    <source>
        <dbReference type="ARBA" id="ARBA00022630"/>
    </source>
</evidence>
<evidence type="ECO:0000313" key="27">
    <source>
        <dbReference type="EMBL" id="ARN18613.1"/>
    </source>
</evidence>
<evidence type="ECO:0000256" key="17">
    <source>
        <dbReference type="ARBA" id="ARBA00023027"/>
    </source>
</evidence>
<evidence type="ECO:0000259" key="26">
    <source>
        <dbReference type="PROSITE" id="PS51384"/>
    </source>
</evidence>
<dbReference type="GO" id="GO:0005344">
    <property type="term" value="F:oxygen carrier activity"/>
    <property type="evidence" value="ECO:0007669"/>
    <property type="project" value="UniProtKB-KW"/>
</dbReference>
<keyword evidence="14" id="KW-0521">NADP</keyword>
<evidence type="ECO:0000256" key="2">
    <source>
        <dbReference type="ARBA" id="ARBA00001974"/>
    </source>
</evidence>
<evidence type="ECO:0000256" key="22">
    <source>
        <dbReference type="ARBA" id="ARBA00048649"/>
    </source>
</evidence>
<dbReference type="GO" id="GO:0046872">
    <property type="term" value="F:metal ion binding"/>
    <property type="evidence" value="ECO:0007669"/>
    <property type="project" value="UniProtKB-KW"/>
</dbReference>
<dbReference type="Pfam" id="PF00175">
    <property type="entry name" value="NAD_binding_1"/>
    <property type="match status" value="1"/>
</dbReference>
<dbReference type="EMBL" id="CP015118">
    <property type="protein sequence ID" value="ARN18613.1"/>
    <property type="molecule type" value="Genomic_DNA"/>
</dbReference>
<gene>
    <name evidence="27" type="ORF">A4W93_01035</name>
</gene>
<keyword evidence="17" id="KW-0520">NAD</keyword>
<evidence type="ECO:0000256" key="15">
    <source>
        <dbReference type="ARBA" id="ARBA00023002"/>
    </source>
</evidence>
<dbReference type="InterPro" id="IPR017927">
    <property type="entry name" value="FAD-bd_FR_type"/>
</dbReference>
<comment type="cofactor">
    <cofactor evidence="1">
        <name>heme b</name>
        <dbReference type="ChEBI" id="CHEBI:60344"/>
    </cofactor>
</comment>
<evidence type="ECO:0000256" key="10">
    <source>
        <dbReference type="ARBA" id="ARBA00022621"/>
    </source>
</evidence>
<feature type="domain" description="FAD-binding FR-type" evidence="26">
    <location>
        <begin position="153"/>
        <end position="256"/>
    </location>
</feature>
<evidence type="ECO:0000256" key="24">
    <source>
        <dbReference type="RuleBase" id="RU000356"/>
    </source>
</evidence>
<evidence type="ECO:0000256" key="5">
    <source>
        <dbReference type="ARBA" id="ARBA00012229"/>
    </source>
</evidence>
<dbReference type="InterPro" id="IPR008333">
    <property type="entry name" value="Cbr1-like_FAD-bd_dom"/>
</dbReference>
<comment type="catalytic activity">
    <reaction evidence="23">
        <text>2 nitric oxide + NADPH + 2 O2 = 2 nitrate + NADP(+) + H(+)</text>
        <dbReference type="Rhea" id="RHEA:19465"/>
        <dbReference type="ChEBI" id="CHEBI:15378"/>
        <dbReference type="ChEBI" id="CHEBI:15379"/>
        <dbReference type="ChEBI" id="CHEBI:16480"/>
        <dbReference type="ChEBI" id="CHEBI:17632"/>
        <dbReference type="ChEBI" id="CHEBI:57783"/>
        <dbReference type="ChEBI" id="CHEBI:58349"/>
        <dbReference type="EC" id="1.14.12.17"/>
    </reaction>
</comment>
<comment type="function">
    <text evidence="18">Is involved in NO detoxification in an aerobic process, termed nitric oxide dioxygenase (NOD) reaction that utilizes O(2) and NAD(P)H to convert NO to nitrate, which protects the bacterium from various noxious nitrogen compounds. Therefore, plays a central role in the inducible response to nitrosative stress.</text>
</comment>
<evidence type="ECO:0000313" key="28">
    <source>
        <dbReference type="Proteomes" id="UP000193427"/>
    </source>
</evidence>
<evidence type="ECO:0000256" key="16">
    <source>
        <dbReference type="ARBA" id="ARBA00023004"/>
    </source>
</evidence>
<accession>A0A1W6L315</accession>
<keyword evidence="28" id="KW-1185">Reference proteome</keyword>
<name>A0A1W6L315_9BURK</name>
<feature type="domain" description="Globin" evidence="25">
    <location>
        <begin position="1"/>
        <end position="139"/>
    </location>
</feature>
<evidence type="ECO:0000256" key="19">
    <source>
        <dbReference type="ARBA" id="ARBA00030024"/>
    </source>
</evidence>
<dbReference type="KEGG" id="rgu:A4W93_01035"/>
<dbReference type="GO" id="GO:0020037">
    <property type="term" value="F:heme binding"/>
    <property type="evidence" value="ECO:0007669"/>
    <property type="project" value="InterPro"/>
</dbReference>
<dbReference type="InterPro" id="IPR009050">
    <property type="entry name" value="Globin-like_sf"/>
</dbReference>
<dbReference type="InterPro" id="IPR000971">
    <property type="entry name" value="Globin"/>
</dbReference>
<comment type="similarity">
    <text evidence="3">In the C-terminal section; belongs to the flavoprotein pyridine nucleotide cytochrome reductase family.</text>
</comment>
<dbReference type="Proteomes" id="UP000193427">
    <property type="component" value="Chromosome"/>
</dbReference>
<dbReference type="Pfam" id="PF00042">
    <property type="entry name" value="Globin"/>
    <property type="match status" value="1"/>
</dbReference>
<dbReference type="PANTHER" id="PTHR43396">
    <property type="entry name" value="FLAVOHEMOPROTEIN"/>
    <property type="match status" value="1"/>
</dbReference>
<sequence length="393" mass="42371">MLTPAQRDIVKATIPLLETGGEALTTHFYRILLSEHPEVRAMFNQAHQASGAQARALAHGVLMYAKHLDRLEGMGNLAAQIVNKHVSLQVQPEHYPIVGGCLLRAIREVLGADVATDAVIEAWGVAYGQLADILIGAERSVYQANAQAPGGWAGARTFRVEAKVPESAEITSFVLVPADGGAVKDFAPGQYLGLKLSIDGEEVRRNYSLSAAPNGRSYRISVKREFEGQVSGFLHDRVQVGDTLELFPPAGEFTLPEGDRPLVLISGGVGITPLLAMLESVLPSGRPVHFIHCARDAGVHAFRETIDRLAAAHPQLTRRYVYADHAEPAPAPDAVGLLSAEHLREWLPASRDVDACFVGPKAFMQSVRRHLADVGVPAAQTRWEFFGPASALA</sequence>
<evidence type="ECO:0000256" key="21">
    <source>
        <dbReference type="ARBA" id="ARBA00033187"/>
    </source>
</evidence>
<evidence type="ECO:0000259" key="25">
    <source>
        <dbReference type="PROSITE" id="PS01033"/>
    </source>
</evidence>
<dbReference type="FunFam" id="1.10.490.10:FF:000003">
    <property type="entry name" value="Flavohemoprotein"/>
    <property type="match status" value="1"/>
</dbReference>
<dbReference type="GO" id="GO:0071500">
    <property type="term" value="P:cellular response to nitrosative stress"/>
    <property type="evidence" value="ECO:0007669"/>
    <property type="project" value="TreeGrafter"/>
</dbReference>
<keyword evidence="11" id="KW-0285">Flavoprotein</keyword>
<dbReference type="Gene3D" id="1.10.490.10">
    <property type="entry name" value="Globins"/>
    <property type="match status" value="1"/>
</dbReference>
<organism evidence="27 28">
    <name type="scientific">Piscinibacter gummiphilus</name>
    <dbReference type="NCBI Taxonomy" id="946333"/>
    <lineage>
        <taxon>Bacteria</taxon>
        <taxon>Pseudomonadati</taxon>
        <taxon>Pseudomonadota</taxon>
        <taxon>Betaproteobacteria</taxon>
        <taxon>Burkholderiales</taxon>
        <taxon>Sphaerotilaceae</taxon>
        <taxon>Piscinibacter</taxon>
    </lineage>
</organism>
<keyword evidence="7 24" id="KW-0813">Transport</keyword>
<evidence type="ECO:0000256" key="4">
    <source>
        <dbReference type="ARBA" id="ARBA00008414"/>
    </source>
</evidence>
<evidence type="ECO:0000256" key="18">
    <source>
        <dbReference type="ARBA" id="ARBA00025094"/>
    </source>
</evidence>
<dbReference type="InterPro" id="IPR012292">
    <property type="entry name" value="Globin/Proto"/>
</dbReference>
<dbReference type="SUPFAM" id="SSF63380">
    <property type="entry name" value="Riboflavin synthase domain-like"/>
    <property type="match status" value="1"/>
</dbReference>
<comment type="similarity">
    <text evidence="4">Belongs to the globin family. Two-domain flavohemoproteins subfamily.</text>
</comment>
<evidence type="ECO:0000256" key="9">
    <source>
        <dbReference type="ARBA" id="ARBA00022617"/>
    </source>
</evidence>